<protein>
    <recommendedName>
        <fullName evidence="3">S1 motif domain-containing protein</fullName>
    </recommendedName>
</protein>
<organism evidence="1 2">
    <name type="scientific">Fulvivirga kasyanovii</name>
    <dbReference type="NCBI Taxonomy" id="396812"/>
    <lineage>
        <taxon>Bacteria</taxon>
        <taxon>Pseudomonadati</taxon>
        <taxon>Bacteroidota</taxon>
        <taxon>Cytophagia</taxon>
        <taxon>Cytophagales</taxon>
        <taxon>Fulvivirgaceae</taxon>
        <taxon>Fulvivirga</taxon>
    </lineage>
</organism>
<reference evidence="1 2" key="1">
    <citation type="submission" date="2019-02" db="EMBL/GenBank/DDBJ databases">
        <authorList>
            <person name="Goldberg S.R."/>
            <person name="Haltli B.A."/>
            <person name="Correa H."/>
            <person name="Russell K.G."/>
        </authorList>
    </citation>
    <scope>NUCLEOTIDE SEQUENCE [LARGE SCALE GENOMIC DNA]</scope>
    <source>
        <strain evidence="1 2">JCM 16186</strain>
    </source>
</reference>
<evidence type="ECO:0000313" key="1">
    <source>
        <dbReference type="EMBL" id="MTI24029.1"/>
    </source>
</evidence>
<gene>
    <name evidence="1" type="ORF">E1163_03630</name>
</gene>
<evidence type="ECO:0008006" key="3">
    <source>
        <dbReference type="Google" id="ProtNLM"/>
    </source>
</evidence>
<dbReference type="Pfam" id="PF15580">
    <property type="entry name" value="Imm53"/>
    <property type="match status" value="1"/>
</dbReference>
<dbReference type="InterPro" id="IPR028228">
    <property type="entry name" value="Imm53"/>
</dbReference>
<accession>A0ABW9RIY5</accession>
<sequence length="198" mass="22914">MKDIIERIQNWYKLNCNGDWEHSYGYSISTLDNPGWSVAIDLAETPLEALGYKRDYQNVEKEHDWFSIEALDNSLKIYCGPDNLRQAFEIFFNEIIPGYADKDFHYELFLPLIGEEVEIWTPAKARLVDEGAVEIIEIQAIDFGKIKVRDINTIDFCQYSLEKLQLPFKVGDVVTVDIEEVYDGVVLVARDVLMTFCK</sequence>
<evidence type="ECO:0000313" key="2">
    <source>
        <dbReference type="Proteomes" id="UP000798808"/>
    </source>
</evidence>
<proteinExistence type="predicted"/>
<name>A0ABW9RIY5_9BACT</name>
<comment type="caution">
    <text evidence="1">The sequence shown here is derived from an EMBL/GenBank/DDBJ whole genome shotgun (WGS) entry which is preliminary data.</text>
</comment>
<keyword evidence="2" id="KW-1185">Reference proteome</keyword>
<dbReference type="RefSeq" id="WP_155169562.1">
    <property type="nucleotide sequence ID" value="NZ_BAAAFL010000015.1"/>
</dbReference>
<dbReference type="EMBL" id="SMLW01000352">
    <property type="protein sequence ID" value="MTI24029.1"/>
    <property type="molecule type" value="Genomic_DNA"/>
</dbReference>
<dbReference type="Proteomes" id="UP000798808">
    <property type="component" value="Unassembled WGS sequence"/>
</dbReference>